<dbReference type="InterPro" id="IPR001810">
    <property type="entry name" value="F-box_dom"/>
</dbReference>
<feature type="domain" description="F-box" evidence="1">
    <location>
        <begin position="5"/>
        <end position="37"/>
    </location>
</feature>
<dbReference type="PROSITE" id="PS50181">
    <property type="entry name" value="FBOX"/>
    <property type="match status" value="1"/>
</dbReference>
<sequence>MAQLRNLLLDLPVEIVWKALHLLPPEDLAAVALVNRKAHDRCIPVLYGDLDDFDDMDACILCLRTLAKNVAYGKLVRRLYMPVSGIFDEDGNINEEEVTDVFLSADIELVAVDSEETIDAVEATLAALIGGAMRNLP</sequence>
<dbReference type="EMBL" id="DF841400">
    <property type="protein sequence ID" value="GAT45502.1"/>
    <property type="molecule type" value="Genomic_DNA"/>
</dbReference>
<gene>
    <name evidence="2" type="ORF">MCHLO_03076</name>
</gene>
<evidence type="ECO:0000313" key="3">
    <source>
        <dbReference type="Proteomes" id="UP000815677"/>
    </source>
</evidence>
<dbReference type="Pfam" id="PF12937">
    <property type="entry name" value="F-box-like"/>
    <property type="match status" value="1"/>
</dbReference>
<dbReference type="SUPFAM" id="SSF81383">
    <property type="entry name" value="F-box domain"/>
    <property type="match status" value="1"/>
</dbReference>
<evidence type="ECO:0000259" key="1">
    <source>
        <dbReference type="PROSITE" id="PS50181"/>
    </source>
</evidence>
<dbReference type="CDD" id="cd09917">
    <property type="entry name" value="F-box_SF"/>
    <property type="match status" value="1"/>
</dbReference>
<protein>
    <recommendedName>
        <fullName evidence="1">F-box domain-containing protein</fullName>
    </recommendedName>
</protein>
<proteinExistence type="predicted"/>
<organism evidence="2 3">
    <name type="scientific">Mycena chlorophos</name>
    <name type="common">Agaric fungus</name>
    <name type="synonym">Agaricus chlorophos</name>
    <dbReference type="NCBI Taxonomy" id="658473"/>
    <lineage>
        <taxon>Eukaryota</taxon>
        <taxon>Fungi</taxon>
        <taxon>Dikarya</taxon>
        <taxon>Basidiomycota</taxon>
        <taxon>Agaricomycotina</taxon>
        <taxon>Agaricomycetes</taxon>
        <taxon>Agaricomycetidae</taxon>
        <taxon>Agaricales</taxon>
        <taxon>Marasmiineae</taxon>
        <taxon>Mycenaceae</taxon>
        <taxon>Mycena</taxon>
    </lineage>
</organism>
<dbReference type="Proteomes" id="UP000815677">
    <property type="component" value="Unassembled WGS sequence"/>
</dbReference>
<keyword evidence="3" id="KW-1185">Reference proteome</keyword>
<accession>A0ABQ0L4R9</accession>
<dbReference type="InterPro" id="IPR036047">
    <property type="entry name" value="F-box-like_dom_sf"/>
</dbReference>
<evidence type="ECO:0000313" key="2">
    <source>
        <dbReference type="EMBL" id="GAT45502.1"/>
    </source>
</evidence>
<name>A0ABQ0L4R9_MYCCL</name>
<reference evidence="2" key="1">
    <citation type="submission" date="2014-09" db="EMBL/GenBank/DDBJ databases">
        <title>Genome sequence of the luminous mushroom Mycena chlorophos for searching fungal bioluminescence genes.</title>
        <authorList>
            <person name="Tanaka Y."/>
            <person name="Kasuga D."/>
            <person name="Oba Y."/>
            <person name="Hase S."/>
            <person name="Sato K."/>
            <person name="Oba Y."/>
            <person name="Sakakibara Y."/>
        </authorList>
    </citation>
    <scope>NUCLEOTIDE SEQUENCE</scope>
</reference>